<gene>
    <name evidence="1" type="ORF">LCGC14_1652920</name>
</gene>
<evidence type="ECO:0000313" key="1">
    <source>
        <dbReference type="EMBL" id="KKM19707.1"/>
    </source>
</evidence>
<feature type="non-terminal residue" evidence="1">
    <location>
        <position position="25"/>
    </location>
</feature>
<comment type="caution">
    <text evidence="1">The sequence shown here is derived from an EMBL/GenBank/DDBJ whole genome shotgun (WGS) entry which is preliminary data.</text>
</comment>
<dbReference type="AlphaFoldDB" id="A0A0F9HX29"/>
<proteinExistence type="predicted"/>
<protein>
    <submittedName>
        <fullName evidence="1">Uncharacterized protein</fullName>
    </submittedName>
</protein>
<organism evidence="1">
    <name type="scientific">marine sediment metagenome</name>
    <dbReference type="NCBI Taxonomy" id="412755"/>
    <lineage>
        <taxon>unclassified sequences</taxon>
        <taxon>metagenomes</taxon>
        <taxon>ecological metagenomes</taxon>
    </lineage>
</organism>
<dbReference type="EMBL" id="LAZR01013926">
    <property type="protein sequence ID" value="KKM19707.1"/>
    <property type="molecule type" value="Genomic_DNA"/>
</dbReference>
<accession>A0A0F9HX29</accession>
<reference evidence="1" key="1">
    <citation type="journal article" date="2015" name="Nature">
        <title>Complex archaea that bridge the gap between prokaryotes and eukaryotes.</title>
        <authorList>
            <person name="Spang A."/>
            <person name="Saw J.H."/>
            <person name="Jorgensen S.L."/>
            <person name="Zaremba-Niedzwiedzka K."/>
            <person name="Martijn J."/>
            <person name="Lind A.E."/>
            <person name="van Eijk R."/>
            <person name="Schleper C."/>
            <person name="Guy L."/>
            <person name="Ettema T.J."/>
        </authorList>
    </citation>
    <scope>NUCLEOTIDE SEQUENCE</scope>
</reference>
<name>A0A0F9HX29_9ZZZZ</name>
<sequence>MDAKQIRRLEPELAAYLREFDDCFG</sequence>